<dbReference type="CDD" id="cd00051">
    <property type="entry name" value="EFh"/>
    <property type="match status" value="1"/>
</dbReference>
<feature type="transmembrane region" description="Helical" evidence="6">
    <location>
        <begin position="185"/>
        <end position="206"/>
    </location>
</feature>
<evidence type="ECO:0000256" key="3">
    <source>
        <dbReference type="ARBA" id="ARBA00022837"/>
    </source>
</evidence>
<dbReference type="GO" id="GO:0005509">
    <property type="term" value="F:calcium ion binding"/>
    <property type="evidence" value="ECO:0007669"/>
    <property type="project" value="InterPro"/>
</dbReference>
<dbReference type="Gene3D" id="1.10.287.70">
    <property type="match status" value="1"/>
</dbReference>
<comment type="subcellular location">
    <subcellularLocation>
        <location evidence="1">Membrane</location>
        <topology evidence="1">Multi-pass membrane protein</topology>
    </subcellularLocation>
</comment>
<dbReference type="InterPro" id="IPR011992">
    <property type="entry name" value="EF-hand-dom_pair"/>
</dbReference>
<feature type="domain" description="EF-hand" evidence="7">
    <location>
        <begin position="311"/>
        <end position="346"/>
    </location>
</feature>
<name>A0A812KU62_SYMPI</name>
<keyword evidence="2 6" id="KW-0812">Transmembrane</keyword>
<dbReference type="SUPFAM" id="SSF47473">
    <property type="entry name" value="EF-hand"/>
    <property type="match status" value="1"/>
</dbReference>
<dbReference type="InterPro" id="IPR027359">
    <property type="entry name" value="Volt_channel_dom_sf"/>
</dbReference>
<dbReference type="AlphaFoldDB" id="A0A812KU62"/>
<evidence type="ECO:0000259" key="7">
    <source>
        <dbReference type="PROSITE" id="PS50222"/>
    </source>
</evidence>
<sequence length="384" mass="43480">MINLILLGVEVDMGTTRGQHDIPKWFNIFNFVIVCIFTLEILLKLVALGLREFLCGPDRWWNVFDLLIILASLTESALELWARASLAAQMVHIRSLRFIRVVRALRGFRVIRFLRYVSALRGLIFSIVSTMGSLMWTMVLLVLVFYSFGVIFTQIISDHCRLETIQATGDENAVPYCSDADARRYFPHVAETMLSLLMAISAGVSWQELMDPLRRVSNLALILMVFYIVITIFAVLNVVTGVFCHTAIESAQADKEIAVMVQMEKEAAHVRGLKLMFTEMDSDGSNMVSVDELKAALNTMKLASFLESMEISTKDVWTLFRIIDNDQSGLIDLEEFVQGCMQLHGPAKSIHIAKMSHENKITRQAIKKLTLKIEEINEQLRAVL</sequence>
<feature type="transmembrane region" description="Helical" evidence="6">
    <location>
        <begin position="123"/>
        <end position="148"/>
    </location>
</feature>
<dbReference type="Pfam" id="PF00520">
    <property type="entry name" value="Ion_trans"/>
    <property type="match status" value="1"/>
</dbReference>
<gene>
    <name evidence="8" type="primary">Cacna1c</name>
    <name evidence="8" type="ORF">SPIL2461_LOCUS3454</name>
</gene>
<protein>
    <submittedName>
        <fullName evidence="8">Cacna1c protein</fullName>
    </submittedName>
</protein>
<keyword evidence="3" id="KW-0106">Calcium</keyword>
<feature type="transmembrane region" description="Helical" evidence="6">
    <location>
        <begin position="28"/>
        <end position="48"/>
    </location>
</feature>
<evidence type="ECO:0000256" key="1">
    <source>
        <dbReference type="ARBA" id="ARBA00004141"/>
    </source>
</evidence>
<dbReference type="Pfam" id="PF13499">
    <property type="entry name" value="EF-hand_7"/>
    <property type="match status" value="1"/>
</dbReference>
<evidence type="ECO:0000256" key="4">
    <source>
        <dbReference type="ARBA" id="ARBA00022989"/>
    </source>
</evidence>
<dbReference type="Proteomes" id="UP000649617">
    <property type="component" value="Unassembled WGS sequence"/>
</dbReference>
<evidence type="ECO:0000313" key="8">
    <source>
        <dbReference type="EMBL" id="CAE7230238.1"/>
    </source>
</evidence>
<comment type="caution">
    <text evidence="8">The sequence shown here is derived from an EMBL/GenBank/DDBJ whole genome shotgun (WGS) entry which is preliminary data.</text>
</comment>
<keyword evidence="5 6" id="KW-0472">Membrane</keyword>
<dbReference type="Gene3D" id="1.10.238.10">
    <property type="entry name" value="EF-hand"/>
    <property type="match status" value="1"/>
</dbReference>
<keyword evidence="4 6" id="KW-1133">Transmembrane helix</keyword>
<dbReference type="SMART" id="SM00054">
    <property type="entry name" value="EFh"/>
    <property type="match status" value="2"/>
</dbReference>
<feature type="domain" description="EF-hand" evidence="7">
    <location>
        <begin position="268"/>
        <end position="303"/>
    </location>
</feature>
<dbReference type="InterPro" id="IPR002048">
    <property type="entry name" value="EF_hand_dom"/>
</dbReference>
<organism evidence="8 9">
    <name type="scientific">Symbiodinium pilosum</name>
    <name type="common">Dinoflagellate</name>
    <dbReference type="NCBI Taxonomy" id="2952"/>
    <lineage>
        <taxon>Eukaryota</taxon>
        <taxon>Sar</taxon>
        <taxon>Alveolata</taxon>
        <taxon>Dinophyceae</taxon>
        <taxon>Suessiales</taxon>
        <taxon>Symbiodiniaceae</taxon>
        <taxon>Symbiodinium</taxon>
    </lineage>
</organism>
<dbReference type="Gene3D" id="1.20.120.350">
    <property type="entry name" value="Voltage-gated potassium channels. Chain C"/>
    <property type="match status" value="1"/>
</dbReference>
<proteinExistence type="predicted"/>
<dbReference type="InterPro" id="IPR018247">
    <property type="entry name" value="EF_Hand_1_Ca_BS"/>
</dbReference>
<keyword evidence="9" id="KW-1185">Reference proteome</keyword>
<dbReference type="PANTHER" id="PTHR10037">
    <property type="entry name" value="VOLTAGE-GATED CATION CHANNEL CALCIUM AND SODIUM"/>
    <property type="match status" value="1"/>
</dbReference>
<feature type="transmembrane region" description="Helical" evidence="6">
    <location>
        <begin position="218"/>
        <end position="243"/>
    </location>
</feature>
<evidence type="ECO:0000256" key="5">
    <source>
        <dbReference type="ARBA" id="ARBA00023136"/>
    </source>
</evidence>
<reference evidence="8" key="1">
    <citation type="submission" date="2021-02" db="EMBL/GenBank/DDBJ databases">
        <authorList>
            <person name="Dougan E. K."/>
            <person name="Rhodes N."/>
            <person name="Thang M."/>
            <person name="Chan C."/>
        </authorList>
    </citation>
    <scope>NUCLEOTIDE SEQUENCE</scope>
</reference>
<dbReference type="SUPFAM" id="SSF81324">
    <property type="entry name" value="Voltage-gated potassium channels"/>
    <property type="match status" value="1"/>
</dbReference>
<evidence type="ECO:0000256" key="2">
    <source>
        <dbReference type="ARBA" id="ARBA00022692"/>
    </source>
</evidence>
<dbReference type="GO" id="GO:0005248">
    <property type="term" value="F:voltage-gated sodium channel activity"/>
    <property type="evidence" value="ECO:0007669"/>
    <property type="project" value="TreeGrafter"/>
</dbReference>
<evidence type="ECO:0000256" key="6">
    <source>
        <dbReference type="SAM" id="Phobius"/>
    </source>
</evidence>
<dbReference type="GO" id="GO:0001518">
    <property type="term" value="C:voltage-gated sodium channel complex"/>
    <property type="evidence" value="ECO:0007669"/>
    <property type="project" value="TreeGrafter"/>
</dbReference>
<dbReference type="InterPro" id="IPR043203">
    <property type="entry name" value="VGCC_Ca_Na"/>
</dbReference>
<dbReference type="PANTHER" id="PTHR10037:SF62">
    <property type="entry name" value="SODIUM CHANNEL PROTEIN 60E"/>
    <property type="match status" value="1"/>
</dbReference>
<dbReference type="PROSITE" id="PS00018">
    <property type="entry name" value="EF_HAND_1"/>
    <property type="match status" value="2"/>
</dbReference>
<dbReference type="OrthoDB" id="431720at2759"/>
<dbReference type="EMBL" id="CAJNIZ010004224">
    <property type="protein sequence ID" value="CAE7230238.1"/>
    <property type="molecule type" value="Genomic_DNA"/>
</dbReference>
<accession>A0A812KU62</accession>
<dbReference type="InterPro" id="IPR005821">
    <property type="entry name" value="Ion_trans_dom"/>
</dbReference>
<dbReference type="PROSITE" id="PS50222">
    <property type="entry name" value="EF_HAND_2"/>
    <property type="match status" value="2"/>
</dbReference>
<evidence type="ECO:0000313" key="9">
    <source>
        <dbReference type="Proteomes" id="UP000649617"/>
    </source>
</evidence>